<keyword evidence="2" id="KW-0547">Nucleotide-binding</keyword>
<name>A0ABT7UKQ0_9FIRM</name>
<keyword evidence="2" id="KW-0067">ATP-binding</keyword>
<proteinExistence type="predicted"/>
<dbReference type="EMBL" id="JAUDCK010000049">
    <property type="protein sequence ID" value="MDM8196718.1"/>
    <property type="molecule type" value="Genomic_DNA"/>
</dbReference>
<protein>
    <submittedName>
        <fullName evidence="2">ATP-binding protein</fullName>
    </submittedName>
</protein>
<accession>A0ABT7UKQ0</accession>
<evidence type="ECO:0000313" key="3">
    <source>
        <dbReference type="Proteomes" id="UP001529275"/>
    </source>
</evidence>
<dbReference type="InterPro" id="IPR027417">
    <property type="entry name" value="P-loop_NTPase"/>
</dbReference>
<dbReference type="Pfam" id="PF01695">
    <property type="entry name" value="IstB_IS21"/>
    <property type="match status" value="1"/>
</dbReference>
<dbReference type="GO" id="GO:0005524">
    <property type="term" value="F:ATP binding"/>
    <property type="evidence" value="ECO:0007669"/>
    <property type="project" value="UniProtKB-KW"/>
</dbReference>
<evidence type="ECO:0000259" key="1">
    <source>
        <dbReference type="Pfam" id="PF01695"/>
    </source>
</evidence>
<reference evidence="3" key="1">
    <citation type="submission" date="2023-06" db="EMBL/GenBank/DDBJ databases">
        <title>Identification and characterization of horizontal gene transfer across gut microbiota members of farm animals based on homology search.</title>
        <authorList>
            <person name="Zeman M."/>
            <person name="Kubasova T."/>
            <person name="Jahodarova E."/>
            <person name="Nykrynova M."/>
            <person name="Rychlik I."/>
        </authorList>
    </citation>
    <scope>NUCLEOTIDE SEQUENCE [LARGE SCALE GENOMIC DNA]</scope>
    <source>
        <strain evidence="3">ET341</strain>
    </source>
</reference>
<evidence type="ECO:0000313" key="2">
    <source>
        <dbReference type="EMBL" id="MDM8196718.1"/>
    </source>
</evidence>
<keyword evidence="3" id="KW-1185">Reference proteome</keyword>
<feature type="domain" description="IstB-like ATP-binding" evidence="1">
    <location>
        <begin position="6"/>
        <end position="72"/>
    </location>
</feature>
<dbReference type="InterPro" id="IPR002611">
    <property type="entry name" value="IstB_ATP-bd"/>
</dbReference>
<gene>
    <name evidence="2" type="ORF">QUV98_10355</name>
</gene>
<sequence length="73" mass="8242">WLLVNTSNIEQQDILEVLEKRYRIHSTILCSQFDVGGWHSKLGGGALADAILDRIVPKSHIIKILGDKSMRSR</sequence>
<dbReference type="Proteomes" id="UP001529275">
    <property type="component" value="Unassembled WGS sequence"/>
</dbReference>
<dbReference type="RefSeq" id="WP_289528171.1">
    <property type="nucleotide sequence ID" value="NZ_JAUDCK010000049.1"/>
</dbReference>
<feature type="non-terminal residue" evidence="2">
    <location>
        <position position="1"/>
    </location>
</feature>
<comment type="caution">
    <text evidence="2">The sequence shown here is derived from an EMBL/GenBank/DDBJ whole genome shotgun (WGS) entry which is preliminary data.</text>
</comment>
<dbReference type="Gene3D" id="3.40.50.300">
    <property type="entry name" value="P-loop containing nucleotide triphosphate hydrolases"/>
    <property type="match status" value="1"/>
</dbReference>
<organism evidence="2 3">
    <name type="scientific">Massilimicrobiota timonensis</name>
    <dbReference type="NCBI Taxonomy" id="1776392"/>
    <lineage>
        <taxon>Bacteria</taxon>
        <taxon>Bacillati</taxon>
        <taxon>Bacillota</taxon>
        <taxon>Erysipelotrichia</taxon>
        <taxon>Erysipelotrichales</taxon>
        <taxon>Erysipelotrichaceae</taxon>
        <taxon>Massilimicrobiota</taxon>
    </lineage>
</organism>